<evidence type="ECO:0000313" key="2">
    <source>
        <dbReference type="EMBL" id="KAJ7627878.1"/>
    </source>
</evidence>
<protein>
    <recommendedName>
        <fullName evidence="1">DEAD/DEAH-box helicase domain-containing protein</fullName>
    </recommendedName>
</protein>
<feature type="non-terminal residue" evidence="2">
    <location>
        <position position="56"/>
    </location>
</feature>
<dbReference type="Proteomes" id="UP001221757">
    <property type="component" value="Unassembled WGS sequence"/>
</dbReference>
<proteinExistence type="predicted"/>
<reference evidence="2" key="1">
    <citation type="submission" date="2023-03" db="EMBL/GenBank/DDBJ databases">
        <title>Massive genome expansion in bonnet fungi (Mycena s.s.) driven by repeated elements and novel gene families across ecological guilds.</title>
        <authorList>
            <consortium name="Lawrence Berkeley National Laboratory"/>
            <person name="Harder C.B."/>
            <person name="Miyauchi S."/>
            <person name="Viragh M."/>
            <person name="Kuo A."/>
            <person name="Thoen E."/>
            <person name="Andreopoulos B."/>
            <person name="Lu D."/>
            <person name="Skrede I."/>
            <person name="Drula E."/>
            <person name="Henrissat B."/>
            <person name="Morin E."/>
            <person name="Kohler A."/>
            <person name="Barry K."/>
            <person name="LaButti K."/>
            <person name="Morin E."/>
            <person name="Salamov A."/>
            <person name="Lipzen A."/>
            <person name="Mereny Z."/>
            <person name="Hegedus B."/>
            <person name="Baldrian P."/>
            <person name="Stursova M."/>
            <person name="Weitz H."/>
            <person name="Taylor A."/>
            <person name="Grigoriev I.V."/>
            <person name="Nagy L.G."/>
            <person name="Martin F."/>
            <person name="Kauserud H."/>
        </authorList>
    </citation>
    <scope>NUCLEOTIDE SEQUENCE</scope>
    <source>
        <strain evidence="2">CBHHK067</strain>
    </source>
</reference>
<dbReference type="EMBL" id="JARKIE010000566">
    <property type="protein sequence ID" value="KAJ7627878.1"/>
    <property type="molecule type" value="Genomic_DNA"/>
</dbReference>
<dbReference type="Gene3D" id="3.40.50.300">
    <property type="entry name" value="P-loop containing nucleotide triphosphate hydrolases"/>
    <property type="match status" value="1"/>
</dbReference>
<feature type="domain" description="DEAD/DEAH-box helicase" evidence="1">
    <location>
        <begin position="17"/>
        <end position="50"/>
    </location>
</feature>
<evidence type="ECO:0000313" key="3">
    <source>
        <dbReference type="Proteomes" id="UP001221757"/>
    </source>
</evidence>
<dbReference type="GO" id="GO:0005524">
    <property type="term" value="F:ATP binding"/>
    <property type="evidence" value="ECO:0007669"/>
    <property type="project" value="InterPro"/>
</dbReference>
<evidence type="ECO:0000259" key="1">
    <source>
        <dbReference type="Pfam" id="PF00270"/>
    </source>
</evidence>
<sequence>IRAKAIEHLRYQPCLWQIKVVEAILKRNGDVVCISATGSGKTLTFWLPLLFWLNGI</sequence>
<accession>A0AAD7BQI3</accession>
<comment type="caution">
    <text evidence="2">The sequence shown here is derived from an EMBL/GenBank/DDBJ whole genome shotgun (WGS) entry which is preliminary data.</text>
</comment>
<dbReference type="AlphaFoldDB" id="A0AAD7BQI3"/>
<dbReference type="Pfam" id="PF00270">
    <property type="entry name" value="DEAD"/>
    <property type="match status" value="1"/>
</dbReference>
<keyword evidence="3" id="KW-1185">Reference proteome</keyword>
<gene>
    <name evidence="2" type="ORF">B0H17DRAFT_909890</name>
</gene>
<dbReference type="InterPro" id="IPR027417">
    <property type="entry name" value="P-loop_NTPase"/>
</dbReference>
<dbReference type="GO" id="GO:0003676">
    <property type="term" value="F:nucleic acid binding"/>
    <property type="evidence" value="ECO:0007669"/>
    <property type="project" value="InterPro"/>
</dbReference>
<dbReference type="InterPro" id="IPR011545">
    <property type="entry name" value="DEAD/DEAH_box_helicase_dom"/>
</dbReference>
<dbReference type="SUPFAM" id="SSF52540">
    <property type="entry name" value="P-loop containing nucleoside triphosphate hydrolases"/>
    <property type="match status" value="1"/>
</dbReference>
<feature type="non-terminal residue" evidence="2">
    <location>
        <position position="1"/>
    </location>
</feature>
<name>A0AAD7BQI3_MYCRO</name>
<organism evidence="2 3">
    <name type="scientific">Mycena rosella</name>
    <name type="common">Pink bonnet</name>
    <name type="synonym">Agaricus rosellus</name>
    <dbReference type="NCBI Taxonomy" id="1033263"/>
    <lineage>
        <taxon>Eukaryota</taxon>
        <taxon>Fungi</taxon>
        <taxon>Dikarya</taxon>
        <taxon>Basidiomycota</taxon>
        <taxon>Agaricomycotina</taxon>
        <taxon>Agaricomycetes</taxon>
        <taxon>Agaricomycetidae</taxon>
        <taxon>Agaricales</taxon>
        <taxon>Marasmiineae</taxon>
        <taxon>Mycenaceae</taxon>
        <taxon>Mycena</taxon>
    </lineage>
</organism>